<keyword evidence="2" id="KW-1185">Reference proteome</keyword>
<sequence length="82" mass="9395">MHRSLFNSIEQKTGVSMDEIFALANAIQHADFTSEKQVRKIVRRVAKVSNRSITQELEDKLVKSIIQDGASLDFDKITRMMK</sequence>
<evidence type="ECO:0000313" key="1">
    <source>
        <dbReference type="EMBL" id="KOY82437.1"/>
    </source>
</evidence>
<gene>
    <name evidence="1" type="ORF">ADM90_03590</name>
</gene>
<name>A0A0N0CW79_9BACI</name>
<dbReference type="RefSeq" id="WP_053993691.1">
    <property type="nucleotide sequence ID" value="NZ_CP065643.1"/>
</dbReference>
<proteinExistence type="predicted"/>
<dbReference type="PATRIC" id="fig|33935.3.peg.127"/>
<organism evidence="1 2">
    <name type="scientific">Lysinibacillus macroides</name>
    <dbReference type="NCBI Taxonomy" id="33935"/>
    <lineage>
        <taxon>Bacteria</taxon>
        <taxon>Bacillati</taxon>
        <taxon>Bacillota</taxon>
        <taxon>Bacilli</taxon>
        <taxon>Bacillales</taxon>
        <taxon>Bacillaceae</taxon>
        <taxon>Lysinibacillus</taxon>
    </lineage>
</organism>
<dbReference type="InterPro" id="IPR025942">
    <property type="entry name" value="SpoVIF"/>
</dbReference>
<dbReference type="EMBL" id="LGCI01000005">
    <property type="protein sequence ID" value="KOY82437.1"/>
    <property type="molecule type" value="Genomic_DNA"/>
</dbReference>
<accession>A0A0N0CW79</accession>
<dbReference type="STRING" id="33935.ADM90_03590"/>
<evidence type="ECO:0000313" key="2">
    <source>
        <dbReference type="Proteomes" id="UP000037977"/>
    </source>
</evidence>
<dbReference type="Pfam" id="PF14069">
    <property type="entry name" value="SpoVIF"/>
    <property type="match status" value="1"/>
</dbReference>
<dbReference type="OrthoDB" id="2474248at2"/>
<protein>
    <submittedName>
        <fullName evidence="1">Sporulation protein</fullName>
    </submittedName>
</protein>
<reference evidence="1 2" key="1">
    <citation type="submission" date="2015-07" db="EMBL/GenBank/DDBJ databases">
        <title>Genome sequencing project for genomic taxonomy and phylogenomics of Bacillus-like bacteria.</title>
        <authorList>
            <person name="Liu B."/>
            <person name="Wang J."/>
            <person name="Zhu Y."/>
            <person name="Liu G."/>
            <person name="Chen Q."/>
            <person name="Chen Z."/>
            <person name="Che J."/>
            <person name="Ge C."/>
            <person name="Shi H."/>
            <person name="Pan Z."/>
            <person name="Liu X."/>
        </authorList>
    </citation>
    <scope>NUCLEOTIDE SEQUENCE [LARGE SCALE GENOMIC DNA]</scope>
    <source>
        <strain evidence="1 2">DSM 54</strain>
    </source>
</reference>
<dbReference type="Proteomes" id="UP000037977">
    <property type="component" value="Unassembled WGS sequence"/>
</dbReference>
<dbReference type="AlphaFoldDB" id="A0A0N0CW79"/>
<comment type="caution">
    <text evidence="1">The sequence shown here is derived from an EMBL/GenBank/DDBJ whole genome shotgun (WGS) entry which is preliminary data.</text>
</comment>